<gene>
    <name evidence="1" type="ORF">ACFQS8_11090</name>
</gene>
<evidence type="ECO:0000313" key="1">
    <source>
        <dbReference type="EMBL" id="MFC7292163.1"/>
    </source>
</evidence>
<sequence length="102" mass="11325">MNLMPFVVSLIATLGVSGLCLLPQPNDDIFASFDKNLSLPEIYNKLDAQSLKIVSFDEEWRHVVVSNPKGDAPNRLKRAGANFVLKAKFAKFCSNTPSETRK</sequence>
<dbReference type="Proteomes" id="UP001596492">
    <property type="component" value="Unassembled WGS sequence"/>
</dbReference>
<comment type="caution">
    <text evidence="1">The sequence shown here is derived from an EMBL/GenBank/DDBJ whole genome shotgun (WGS) entry which is preliminary data.</text>
</comment>
<proteinExistence type="predicted"/>
<name>A0ABW2ILY3_9PROT</name>
<organism evidence="1 2">
    <name type="scientific">Hirschia litorea</name>
    <dbReference type="NCBI Taxonomy" id="1199156"/>
    <lineage>
        <taxon>Bacteria</taxon>
        <taxon>Pseudomonadati</taxon>
        <taxon>Pseudomonadota</taxon>
        <taxon>Alphaproteobacteria</taxon>
        <taxon>Hyphomonadales</taxon>
        <taxon>Hyphomonadaceae</taxon>
        <taxon>Hirschia</taxon>
    </lineage>
</organism>
<reference evidence="2" key="1">
    <citation type="journal article" date="2019" name="Int. J. Syst. Evol. Microbiol.">
        <title>The Global Catalogue of Microorganisms (GCM) 10K type strain sequencing project: providing services to taxonomists for standard genome sequencing and annotation.</title>
        <authorList>
            <consortium name="The Broad Institute Genomics Platform"/>
            <consortium name="The Broad Institute Genome Sequencing Center for Infectious Disease"/>
            <person name="Wu L."/>
            <person name="Ma J."/>
        </authorList>
    </citation>
    <scope>NUCLEOTIDE SEQUENCE [LARGE SCALE GENOMIC DNA]</scope>
    <source>
        <strain evidence="2">CCUG 51308</strain>
    </source>
</reference>
<evidence type="ECO:0000313" key="2">
    <source>
        <dbReference type="Proteomes" id="UP001596492"/>
    </source>
</evidence>
<dbReference type="EMBL" id="JBHTBR010000005">
    <property type="protein sequence ID" value="MFC7292163.1"/>
    <property type="molecule type" value="Genomic_DNA"/>
</dbReference>
<keyword evidence="2" id="KW-1185">Reference proteome</keyword>
<protein>
    <submittedName>
        <fullName evidence="1">Uncharacterized protein</fullName>
    </submittedName>
</protein>
<dbReference type="RefSeq" id="WP_382167401.1">
    <property type="nucleotide sequence ID" value="NZ_JBHTBR010000005.1"/>
</dbReference>
<accession>A0ABW2ILY3</accession>